<sequence>MCGFGSTIAEFGVFDAEQQVAVTLRNPLKATTWALDVLLISAEALSACAITSRCFEPEDCPPVMLARASHALVPSSVTSEPWLVHALATIVAQAAERIGILDPSLVLSGPRPDLRALHAADPALVLEGADTHAEQFTAASGGGGDQRSALQYGANAVPASPGARTHRSSLTSVSGSFASAADMTERDDLRVGALATLKARPGTSLLGSEGWTEADDASSSVNSTDTGAQQLTSSWEASSCDEGSPGHAPGGPLDLTDRRSRRKLFGILAGPSSIFSDDEDDGDDGDVVSNDDPVLSLAGSRPGDAAVLRPAASTARDGTAAEVVRGAAARRSASSEDSGIEDVTADVSRLSSLSPDSDDDAMLVEMGPGPLPEAPMGPLEPLVEGPSDNSSYSSDLRHGGHAPSAVDPPLAASGPAYEDLAARALGSAASSSTSPTSAPTDKHGHACVSAAVAFNRKRHIGNDAVLVVWAEDSLGGLALEAVSSQVTRVVVLVQPAGPFLVRVSVLWRSDVLAFGPLGPLTGPGAMAEAFCREARCGAQAACLEKLSLAQGALPRKPAAGKAEADTPRAASVGRQATPLTVPALVALGRWPQASSAVVASWAAARVVRCAVLAADHAVRVTHAAAGARQGTSGGGAGVEPLCHAAERHHQLLKVASRIREAAAKAGGHRAGLAAELG</sequence>
<comment type="caution">
    <text evidence="4">The sequence shown here is derived from an EMBL/GenBank/DDBJ whole genome shotgun (WGS) entry which is preliminary data.</text>
</comment>
<gene>
    <name evidence="4" type="ORF">FNF28_00392</name>
</gene>
<protein>
    <recommendedName>
        <fullName evidence="3">Rap-GAP domain-containing protein</fullName>
    </recommendedName>
</protein>
<dbReference type="GO" id="GO:0005096">
    <property type="term" value="F:GTPase activator activity"/>
    <property type="evidence" value="ECO:0007669"/>
    <property type="project" value="UniProtKB-KW"/>
</dbReference>
<dbReference type="Pfam" id="PF02145">
    <property type="entry name" value="Rap_GAP"/>
    <property type="match status" value="1"/>
</dbReference>
<proteinExistence type="predicted"/>
<dbReference type="SUPFAM" id="SSF111347">
    <property type="entry name" value="Rap/Ran-GAP"/>
    <property type="match status" value="1"/>
</dbReference>
<dbReference type="AlphaFoldDB" id="A0A5A8E2P4"/>
<feature type="domain" description="Rap-GAP" evidence="3">
    <location>
        <begin position="454"/>
        <end position="543"/>
    </location>
</feature>
<feature type="region of interest" description="Disordered" evidence="2">
    <location>
        <begin position="203"/>
        <end position="257"/>
    </location>
</feature>
<dbReference type="GO" id="GO:0051056">
    <property type="term" value="P:regulation of small GTPase mediated signal transduction"/>
    <property type="evidence" value="ECO:0007669"/>
    <property type="project" value="InterPro"/>
</dbReference>
<dbReference type="InterPro" id="IPR000331">
    <property type="entry name" value="Rap/Ran_GAP_dom"/>
</dbReference>
<feature type="compositionally biased region" description="Acidic residues" evidence="2">
    <location>
        <begin position="276"/>
        <end position="286"/>
    </location>
</feature>
<evidence type="ECO:0000259" key="3">
    <source>
        <dbReference type="Pfam" id="PF02145"/>
    </source>
</evidence>
<evidence type="ECO:0000256" key="2">
    <source>
        <dbReference type="SAM" id="MobiDB-lite"/>
    </source>
</evidence>
<reference evidence="4 5" key="1">
    <citation type="submission" date="2019-07" db="EMBL/GenBank/DDBJ databases">
        <title>Genomes of Cafeteria roenbergensis.</title>
        <authorList>
            <person name="Fischer M.G."/>
            <person name="Hackl T."/>
            <person name="Roman M."/>
        </authorList>
    </citation>
    <scope>NUCLEOTIDE SEQUENCE [LARGE SCALE GENOMIC DNA]</scope>
    <source>
        <strain evidence="4 5">RCC970-E3</strain>
    </source>
</reference>
<name>A0A5A8E2P4_CAFRO</name>
<dbReference type="InterPro" id="IPR035974">
    <property type="entry name" value="Rap/Ran-GAP_sf"/>
</dbReference>
<dbReference type="EMBL" id="VLTL01000003">
    <property type="protein sequence ID" value="KAA0172075.1"/>
    <property type="molecule type" value="Genomic_DNA"/>
</dbReference>
<evidence type="ECO:0000313" key="4">
    <source>
        <dbReference type="EMBL" id="KAA0172075.1"/>
    </source>
</evidence>
<feature type="compositionally biased region" description="Low complexity" evidence="2">
    <location>
        <begin position="346"/>
        <end position="355"/>
    </location>
</feature>
<accession>A0A5A8E2P4</accession>
<feature type="region of interest" description="Disordered" evidence="2">
    <location>
        <begin position="272"/>
        <end position="413"/>
    </location>
</feature>
<organism evidence="4 5">
    <name type="scientific">Cafeteria roenbergensis</name>
    <name type="common">Marine flagellate</name>
    <dbReference type="NCBI Taxonomy" id="33653"/>
    <lineage>
        <taxon>Eukaryota</taxon>
        <taxon>Sar</taxon>
        <taxon>Stramenopiles</taxon>
        <taxon>Bigyra</taxon>
        <taxon>Opalozoa</taxon>
        <taxon>Bicosoecida</taxon>
        <taxon>Cafeteriaceae</taxon>
        <taxon>Cafeteria</taxon>
    </lineage>
</organism>
<feature type="compositionally biased region" description="Polar residues" evidence="2">
    <location>
        <begin position="217"/>
        <end position="237"/>
    </location>
</feature>
<keyword evidence="1" id="KW-0343">GTPase activation</keyword>
<evidence type="ECO:0000256" key="1">
    <source>
        <dbReference type="ARBA" id="ARBA00022468"/>
    </source>
</evidence>
<evidence type="ECO:0000313" key="5">
    <source>
        <dbReference type="Proteomes" id="UP000324907"/>
    </source>
</evidence>
<dbReference type="Proteomes" id="UP000324907">
    <property type="component" value="Unassembled WGS sequence"/>
</dbReference>
<dbReference type="Gene3D" id="3.40.50.11210">
    <property type="entry name" value="Rap/Ran-GAP"/>
    <property type="match status" value="1"/>
</dbReference>
<feature type="compositionally biased region" description="Low complexity" evidence="2">
    <location>
        <begin position="320"/>
        <end position="337"/>
    </location>
</feature>